<dbReference type="InterPro" id="IPR050708">
    <property type="entry name" value="T6SS_VgrG/RHS"/>
</dbReference>
<dbReference type="InterPro" id="IPR022045">
    <property type="entry name" value="TcdB_toxin_mid/N"/>
</dbReference>
<reference evidence="7" key="1">
    <citation type="submission" date="2020-05" db="EMBL/GenBank/DDBJ databases">
        <title>Chitinophaga laudate sp. nov., isolated from a tropical peat swamp.</title>
        <authorList>
            <person name="Goh C.B.S."/>
            <person name="Lee M.S."/>
            <person name="Parimannan S."/>
            <person name="Pasbakhsh P."/>
            <person name="Yule C.M."/>
            <person name="Rajandas H."/>
            <person name="Loke S."/>
            <person name="Croft L."/>
            <person name="Tan J.B.L."/>
        </authorList>
    </citation>
    <scope>NUCLEOTIDE SEQUENCE</scope>
    <source>
        <strain evidence="7">Mgbs1</strain>
    </source>
</reference>
<evidence type="ECO:0000256" key="4">
    <source>
        <dbReference type="ARBA" id="ARBA00023026"/>
    </source>
</evidence>
<dbReference type="InterPro" id="IPR003284">
    <property type="entry name" value="Sal_SpvB"/>
</dbReference>
<comment type="caution">
    <text evidence="7">The sequence shown here is derived from an EMBL/GenBank/DDBJ whole genome shotgun (WGS) entry which is preliminary data.</text>
</comment>
<dbReference type="Proteomes" id="UP000281028">
    <property type="component" value="Unassembled WGS sequence"/>
</dbReference>
<evidence type="ECO:0000259" key="6">
    <source>
        <dbReference type="Pfam" id="PF12256"/>
    </source>
</evidence>
<dbReference type="InterPro" id="IPR013517">
    <property type="entry name" value="FG-GAP"/>
</dbReference>
<dbReference type="NCBIfam" id="TIGR03696">
    <property type="entry name" value="Rhs_assc_core"/>
    <property type="match status" value="1"/>
</dbReference>
<dbReference type="OrthoDB" id="9765204at2"/>
<dbReference type="Pfam" id="PF03534">
    <property type="entry name" value="SpvB"/>
    <property type="match status" value="1"/>
</dbReference>
<sequence length="2468" mass="278695">MVIPAINLPKGGGALKGIDEQFSVNAVNGTAAFTIPLPVAPARGAAPGLSLTYNSGEGNGIFGMGWALALPRISRKTDKKIPEYRDATDSDVYLFSGAEDLVPVFRRNADGAFPQEADGRYIYEEYDSADALYSIRLFRPRTEGLFARIERWTAKDATTIRWRMMTKDNTTTLYGWTAAARLTDPADDARIFEWLPEFVFDDKGNCAHYIYKTEDAAGLDMSRAYNKNRLHQGVVTYTNRYLETILYGNKTPYKKLTDTFPATADYFFRNVFDYGEYDTQPPFEKVKAWDFRQDPFSSFKAGFEIRTTRLCKRVLLFHHFPELPGGSALVKSVSFGYNTGNTPYLTLLETTNVAGYIKSDDGSYTSKRLPPVTFTYQQPQWSRTVKNIDASSLVHLPGGLDQNTLFTDLYNEGIAGILTTTQDGWYYKRNLGEGRFTHAMPVTSRPSFAGSADWLLTDLEANGEKQLAAFQATPEGYFPLNDDGNWENFRTFRQLPNINFSDTNMRMLDLNGDGKADLLITEEEVFTWYPSAGKDGFAAACKVRRPADEEQGPAVIFADPQQTIFLADMNGDGLTDIVRVRNGEICYWPNTGYGRFGAKVAMENAPVFDTPEAFNPAWLQLADIDGSGTPDIIYLGKNKFSCWMNACGNSFSAVPFEITPFPAIHPQSRVSITDLLGNGVPCIVWSGSLPGETAASLRYIDLMDGRKPWLMTAYSNGMGKITSLQYTPSTKYYLDDQQQGRPWITRLHFPVHCISGTETRDLISGHRFASAYSYHHGYYDHAEREFRGFGMVTQTDTENFDHWVKGDAANIVPQPLHQEPVITRTWFHTGAFLNGENILGQYAHEYWYEVMKRSGYTVTHQEVTLPDARLITAPGISTTPDVQEWREALRACRGMALRTEVFADDAPAAGATPEQLQQALTPFSVATANCVIELLQPKGQNQHAVFIVRESESITWQYERNIADPRISHQLNLKQDEYGNVLEKAVVAYPRRVADAALPADVQHEQQQHHIIFSQYKYTNDVISTSDYRLRLPAETKSFELKMQPANDLWYTVNDFKDILDITTEVPYHPVAGNPFPQHRLLEHTRSLYYKNNLREALPLYQLESKGIPAESFRLAYTPASVTYIFGDRVNDRLLTEGKFTHSEGDDNWWIPSGTVVYLHAGETETEAQNRFYAPMAYLDPYGARTTVQYYSNYFLLVEAITDAAGNKTNVIRFNFRTLSPQSIKDSNDNITAALTDELGLVKAVAVLGKGDEADDLEGLTESTSAAEIALITQFFQATDSVQLRKLGKQLLGHATTRFVYDLNSFRNNGKPVVVAGIAREAHFRHQEDASVQLSFEYTNGLGQVMMKKVQAEPGMAKQVIIRPDNSYEITIVNTAAVTPVQLRWLGNGRTVLNNKGNPVKQYEPYFSVSHHFEDIRELVETGVTPLICYDAPGRVIRTEMPDGTFSKTVFNSWLQHSYDTGDTVMESDWYRNRIDRRIDAALLAAGKDPEREKSAAAASARYADTPGTQHLDTLGRSILTVAHNRIAGNGDDEYYYTRTHLDITGNLRSITDARNNTVVQYQYDMPGNKVYQHSMDAGRRWLLTNILGNPLRTWDERGHELHYSYDILHRPTTISVSGGDGPRPMNHIISRIIYGEAHPDAVQLNLRGKPLRQYDTAGLTSTPAYDFKGLPLSVTRKLYNKYEETPNWLSDDPDTDLEAESFTFASETDALGRITRQQAPDGSLIVPAYNEGGLLAGETVTHAGAAAASVYIRSVDYNEKRQRSRIVYGNNVITHYYYDRETFRLNRLETRRQNSDPLQDWRYTYDAAGNITHITDSNIPVTFFQNTKITDTATYAYDALYRLLEASGKENNAALLFDIQDNWNDAPFLSRLHPGDPVAMRNYTQRYRYDAVGNIVTMQHQATGNNWTRSYTYDTASNRLRQTVSGNYTYQYPHHEQHGFMTALPHLEDIGWNFKEEVFRTVKQRRTDGGTPETTWYQYDGQGQRIRKITTHAAPAGAIPAIKEERIYVAGFELYKKHTGADAGLRRTTLSLLDQGHRFVMIETRNEVNDGTEQELVRYQLHNHIGSASLELDAAAEVISYEEYHPFGTTAYQAVSAAIKSAYKRYRYTGMERDEETGLEYHSARYYLPWLGRWLSADPIGVADNINVYMYVSGSPMNKKDSTGKYGEAGHYYTVLFISLAAGFDNETSFKNAFYAQMPDEIESLDAIEQQKSKVGMDLMTILNSKSKDKTDAIAERDLVHRGLHTLTGGDTSASRDLTRKALESAKPGSLEFGFLLHRFGDTYAHSRMRNESILYDTGAGHLGDMHDPDLINKRPELYVQYVNDLFSTLSKVSGKPRMSKEEVNELVLRVSKIRFEHLVTRRVGLDGSLHNKEVNNKATEAEQRRMLREGIKELLLRNSSQKSDTPSKLNVDEILSYFPEDEDGLSYDKYKPKYSKFMQGVEMPHINQAAHNTAKSVNEDRPITIR</sequence>
<feature type="domain" description="Insecticide toxin TcdB middle/N-terminal" evidence="6">
    <location>
        <begin position="665"/>
        <end position="798"/>
    </location>
</feature>
<dbReference type="SUPFAM" id="SSF69318">
    <property type="entry name" value="Integrin alpha N-terminal domain"/>
    <property type="match status" value="1"/>
</dbReference>
<dbReference type="InterPro" id="IPR028994">
    <property type="entry name" value="Integrin_alpha_N"/>
</dbReference>
<gene>
    <name evidence="7" type="ORF">ECE50_005545</name>
</gene>
<keyword evidence="2" id="KW-0964">Secreted</keyword>
<accession>A0A433WLB9</accession>
<keyword evidence="3" id="KW-0732">Signal</keyword>
<dbReference type="GO" id="GO:0005576">
    <property type="term" value="C:extracellular region"/>
    <property type="evidence" value="ECO:0007669"/>
    <property type="project" value="UniProtKB-SubCell"/>
</dbReference>
<dbReference type="Pfam" id="PF12256">
    <property type="entry name" value="TcdB_toxin_midN"/>
    <property type="match status" value="1"/>
</dbReference>
<dbReference type="InterPro" id="IPR006530">
    <property type="entry name" value="YD"/>
</dbReference>
<dbReference type="PANTHER" id="PTHR32305">
    <property type="match status" value="1"/>
</dbReference>
<evidence type="ECO:0000256" key="2">
    <source>
        <dbReference type="ARBA" id="ARBA00022525"/>
    </source>
</evidence>
<proteinExistence type="predicted"/>
<keyword evidence="8" id="KW-1185">Reference proteome</keyword>
<evidence type="ECO:0000256" key="3">
    <source>
        <dbReference type="ARBA" id="ARBA00022729"/>
    </source>
</evidence>
<evidence type="ECO:0000313" key="7">
    <source>
        <dbReference type="EMBL" id="NSL86281.1"/>
    </source>
</evidence>
<feature type="domain" description="Insecticide toxin TcdB middle/C-terminal" evidence="5">
    <location>
        <begin position="888"/>
        <end position="1009"/>
    </location>
</feature>
<evidence type="ECO:0000256" key="1">
    <source>
        <dbReference type="ARBA" id="ARBA00004613"/>
    </source>
</evidence>
<dbReference type="Pfam" id="PF13517">
    <property type="entry name" value="FG-GAP_3"/>
    <property type="match status" value="1"/>
</dbReference>
<dbReference type="PRINTS" id="PR01341">
    <property type="entry name" value="SALSPVBPROT"/>
</dbReference>
<keyword evidence="4" id="KW-0843">Virulence</keyword>
<protein>
    <submittedName>
        <fullName evidence="7">Insecticidal toxin complex protein</fullName>
    </submittedName>
</protein>
<name>A0A433WLB9_9BACT</name>
<comment type="subcellular location">
    <subcellularLocation>
        <location evidence="1">Secreted</location>
    </subcellularLocation>
</comment>
<organism evidence="7 8">
    <name type="scientific">Chitinophaga solisilvae</name>
    <dbReference type="NCBI Taxonomy" id="1233460"/>
    <lineage>
        <taxon>Bacteria</taxon>
        <taxon>Pseudomonadati</taxon>
        <taxon>Bacteroidota</taxon>
        <taxon>Chitinophagia</taxon>
        <taxon>Chitinophagales</taxon>
        <taxon>Chitinophagaceae</taxon>
        <taxon>Chitinophaga</taxon>
    </lineage>
</organism>
<dbReference type="InterPro" id="IPR022044">
    <property type="entry name" value="TcdB_toxin_mid/C"/>
</dbReference>
<evidence type="ECO:0000313" key="8">
    <source>
        <dbReference type="Proteomes" id="UP000281028"/>
    </source>
</evidence>
<dbReference type="GO" id="GO:0005737">
    <property type="term" value="C:cytoplasm"/>
    <property type="evidence" value="ECO:0007669"/>
    <property type="project" value="InterPro"/>
</dbReference>
<evidence type="ECO:0000259" key="5">
    <source>
        <dbReference type="Pfam" id="PF12255"/>
    </source>
</evidence>
<dbReference type="NCBIfam" id="TIGR01643">
    <property type="entry name" value="YD_repeat_2x"/>
    <property type="match status" value="1"/>
</dbReference>
<dbReference type="Gene3D" id="2.180.10.10">
    <property type="entry name" value="RHS repeat-associated core"/>
    <property type="match status" value="1"/>
</dbReference>
<dbReference type="PANTHER" id="PTHR32305:SF15">
    <property type="entry name" value="PROTEIN RHSA-RELATED"/>
    <property type="match status" value="1"/>
</dbReference>
<dbReference type="InterPro" id="IPR022385">
    <property type="entry name" value="Rhs_assc_core"/>
</dbReference>
<dbReference type="EMBL" id="RIAR02000001">
    <property type="protein sequence ID" value="NSL86281.1"/>
    <property type="molecule type" value="Genomic_DNA"/>
</dbReference>
<dbReference type="Pfam" id="PF12255">
    <property type="entry name" value="TcdB_toxin_midC"/>
    <property type="match status" value="1"/>
</dbReference>